<evidence type="ECO:0000256" key="3">
    <source>
        <dbReference type="ARBA" id="ARBA00023002"/>
    </source>
</evidence>
<dbReference type="GO" id="GO:0016616">
    <property type="term" value="F:oxidoreductase activity, acting on the CH-OH group of donors, NAD or NADP as acceptor"/>
    <property type="evidence" value="ECO:0007669"/>
    <property type="project" value="UniProtKB-ARBA"/>
</dbReference>
<comment type="caution">
    <text evidence="5">The sequence shown here is derived from an EMBL/GenBank/DDBJ whole genome shotgun (WGS) entry which is preliminary data.</text>
</comment>
<dbReference type="Pfam" id="PF00248">
    <property type="entry name" value="Aldo_ket_red"/>
    <property type="match status" value="1"/>
</dbReference>
<dbReference type="PANTHER" id="PTHR43827">
    <property type="entry name" value="2,5-DIKETO-D-GLUCONIC ACID REDUCTASE"/>
    <property type="match status" value="1"/>
</dbReference>
<evidence type="ECO:0000259" key="4">
    <source>
        <dbReference type="Pfam" id="PF00248"/>
    </source>
</evidence>
<sequence>KYHPFHSQRKLVDYCSENDVLLTAYSPLARGRVVGNHTLGEIGEKYGKTEAQVALKWLTQQENVVAIPKASSNDHRKENLEIFDFELNDQEMEKISRIGD</sequence>
<protein>
    <submittedName>
        <fullName evidence="5">Aldehyde oxidoreductase</fullName>
    </submittedName>
</protein>
<dbReference type="SUPFAM" id="SSF51430">
    <property type="entry name" value="NAD(P)-linked oxidoreductase"/>
    <property type="match status" value="1"/>
</dbReference>
<dbReference type="Gene3D" id="3.20.20.100">
    <property type="entry name" value="NADP-dependent oxidoreductase domain"/>
    <property type="match status" value="1"/>
</dbReference>
<evidence type="ECO:0000256" key="1">
    <source>
        <dbReference type="ARBA" id="ARBA00007905"/>
    </source>
</evidence>
<feature type="domain" description="NADP-dependent oxidoreductase" evidence="4">
    <location>
        <begin position="1"/>
        <end position="98"/>
    </location>
</feature>
<dbReference type="PANTHER" id="PTHR43827:SF3">
    <property type="entry name" value="NADP-DEPENDENT OXIDOREDUCTASE DOMAIN-CONTAINING PROTEIN"/>
    <property type="match status" value="1"/>
</dbReference>
<comment type="similarity">
    <text evidence="1">Belongs to the aldo/keto reductase family.</text>
</comment>
<dbReference type="InterPro" id="IPR023210">
    <property type="entry name" value="NADP_OxRdtase_dom"/>
</dbReference>
<keyword evidence="2" id="KW-0521">NADP</keyword>
<keyword evidence="3" id="KW-0560">Oxidoreductase</keyword>
<keyword evidence="6" id="KW-1185">Reference proteome</keyword>
<evidence type="ECO:0000313" key="5">
    <source>
        <dbReference type="EMBL" id="KXA95446.1"/>
    </source>
</evidence>
<reference evidence="5 6" key="1">
    <citation type="journal article" date="2016" name="Sci. Rep.">
        <title>Metabolic traits of an uncultured archaeal lineage -MSBL1- from brine pools of the Red Sea.</title>
        <authorList>
            <person name="Mwirichia R."/>
            <person name="Alam I."/>
            <person name="Rashid M."/>
            <person name="Vinu M."/>
            <person name="Ba-Alawi W."/>
            <person name="Anthony Kamau A."/>
            <person name="Kamanda Ngugi D."/>
            <person name="Goker M."/>
            <person name="Klenk H.P."/>
            <person name="Bajic V."/>
            <person name="Stingl U."/>
        </authorList>
    </citation>
    <scope>NUCLEOTIDE SEQUENCE [LARGE SCALE GENOMIC DNA]</scope>
    <source>
        <strain evidence="5">SCGC-AAA259E19</strain>
    </source>
</reference>
<dbReference type="AlphaFoldDB" id="A0A133UMV1"/>
<dbReference type="EMBL" id="LHXO01000014">
    <property type="protein sequence ID" value="KXA95446.1"/>
    <property type="molecule type" value="Genomic_DNA"/>
</dbReference>
<accession>A0A133UMV1</accession>
<gene>
    <name evidence="5" type="ORF">AKJ65_01695</name>
</gene>
<feature type="non-terminal residue" evidence="5">
    <location>
        <position position="1"/>
    </location>
</feature>
<dbReference type="InterPro" id="IPR020471">
    <property type="entry name" value="AKR"/>
</dbReference>
<dbReference type="InterPro" id="IPR036812">
    <property type="entry name" value="NAD(P)_OxRdtase_dom_sf"/>
</dbReference>
<evidence type="ECO:0000256" key="2">
    <source>
        <dbReference type="ARBA" id="ARBA00022857"/>
    </source>
</evidence>
<name>A0A133UMV1_9EURY</name>
<proteinExistence type="inferred from homology"/>
<organism evidence="5 6">
    <name type="scientific">candidate division MSBL1 archaeon SCGC-AAA259E19</name>
    <dbReference type="NCBI Taxonomy" id="1698264"/>
    <lineage>
        <taxon>Archaea</taxon>
        <taxon>Methanobacteriati</taxon>
        <taxon>Methanobacteriota</taxon>
        <taxon>candidate division MSBL1</taxon>
    </lineage>
</organism>
<dbReference type="Proteomes" id="UP000070284">
    <property type="component" value="Unassembled WGS sequence"/>
</dbReference>
<evidence type="ECO:0000313" key="6">
    <source>
        <dbReference type="Proteomes" id="UP000070284"/>
    </source>
</evidence>